<evidence type="ECO:0000256" key="1">
    <source>
        <dbReference type="SAM" id="MobiDB-lite"/>
    </source>
</evidence>
<dbReference type="Proteomes" id="UP000469346">
    <property type="component" value="Unassembled WGS sequence"/>
</dbReference>
<dbReference type="AlphaFoldDB" id="A0A6N9TRF3"/>
<reference evidence="2 3" key="1">
    <citation type="submission" date="2020-02" db="EMBL/GenBank/DDBJ databases">
        <title>Comparative genomics of sulfur disproportionating microorganisms.</title>
        <authorList>
            <person name="Ward L.M."/>
            <person name="Bertran E."/>
            <person name="Johnston D.T."/>
        </authorList>
    </citation>
    <scope>NUCLEOTIDE SEQUENCE [LARGE SCALE GENOMIC DNA]</scope>
    <source>
        <strain evidence="2 3">DSM 100025</strain>
    </source>
</reference>
<protein>
    <submittedName>
        <fullName evidence="2">Uncharacterized protein</fullName>
    </submittedName>
</protein>
<dbReference type="EMBL" id="JAAGRR010000109">
    <property type="protein sequence ID" value="NDY43010.1"/>
    <property type="molecule type" value="Genomic_DNA"/>
</dbReference>
<dbReference type="PROSITE" id="PS51257">
    <property type="entry name" value="PROKAR_LIPOPROTEIN"/>
    <property type="match status" value="1"/>
</dbReference>
<proteinExistence type="predicted"/>
<feature type="region of interest" description="Disordered" evidence="1">
    <location>
        <begin position="61"/>
        <end position="96"/>
    </location>
</feature>
<evidence type="ECO:0000313" key="2">
    <source>
        <dbReference type="EMBL" id="NDY43010.1"/>
    </source>
</evidence>
<name>A0A6N9TRF3_DISTH</name>
<feature type="compositionally biased region" description="Basic and acidic residues" evidence="1">
    <location>
        <begin position="84"/>
        <end position="96"/>
    </location>
</feature>
<evidence type="ECO:0000313" key="3">
    <source>
        <dbReference type="Proteomes" id="UP000469346"/>
    </source>
</evidence>
<keyword evidence="3" id="KW-1185">Reference proteome</keyword>
<gene>
    <name evidence="2" type="ORF">G3N55_09170</name>
</gene>
<comment type="caution">
    <text evidence="2">The sequence shown here is derived from an EMBL/GenBank/DDBJ whole genome shotgun (WGS) entry which is preliminary data.</text>
</comment>
<dbReference type="RefSeq" id="WP_163299134.1">
    <property type="nucleotide sequence ID" value="NZ_JAAGRR010000109.1"/>
</dbReference>
<organism evidence="2 3">
    <name type="scientific">Dissulfurirhabdus thermomarina</name>
    <dbReference type="NCBI Taxonomy" id="1765737"/>
    <lineage>
        <taxon>Bacteria</taxon>
        <taxon>Deltaproteobacteria</taxon>
        <taxon>Dissulfurirhabdaceae</taxon>
        <taxon>Dissulfurirhabdus</taxon>
    </lineage>
</organism>
<accession>A0A6N9TRF3</accession>
<sequence>MRPLVLGLLGGMWILVLAGGCLAEEMVIRLQSGNSIRITYHGLIDQVTFEGKGDAITGVVLPQPPDRHPEEGGGPAAGVSGEGRAPEKGKGEKAGGERWIRLKWAKPIDDY</sequence>